<name>A0A2I6SC46_9VIRU</name>
<reference evidence="1" key="2">
    <citation type="journal article" date="2018" name="Genome Announc.">
        <title>First Report of a Complete Genome Sequence of White spot syndrome virus from India.</title>
        <authorList>
            <person name="Vinaya Kumar K."/>
            <person name="Shekhar M.S."/>
            <person name="Otta S.K."/>
            <person name="Karthic K."/>
            <person name="Ashok Kumar J."/>
            <person name="Gopikrishna G."/>
            <person name="Vijayan K.K."/>
        </authorList>
    </citation>
    <scope>NUCLEOTIDE SEQUENCE</scope>
    <source>
        <strain evidence="1">IN_AP4RU</strain>
    </source>
</reference>
<accession>A0A2I6SC46</accession>
<dbReference type="Proteomes" id="UP000267352">
    <property type="component" value="Segment"/>
</dbReference>
<evidence type="ECO:0000313" key="1">
    <source>
        <dbReference type="EMBL" id="AUO15134.1"/>
    </source>
</evidence>
<proteinExistence type="predicted"/>
<reference evidence="1" key="1">
    <citation type="submission" date="2017-12" db="EMBL/GenBank/DDBJ databases">
        <authorList>
            <person name="Katneni V.K."/>
            <person name="Shekhar M.S."/>
            <person name="Otta S.K."/>
            <person name="Karthic K."/>
            <person name="Jangam A.K."/>
            <person name="Gopikrishna G."/>
            <person name="Vijayan K.K."/>
        </authorList>
    </citation>
    <scope>NUCLEOTIDE SEQUENCE [LARGE SCALE GENOMIC DNA]</scope>
    <source>
        <strain evidence="1">IN_AP4RU</strain>
    </source>
</reference>
<protein>
    <submittedName>
        <fullName evidence="1">WSSV347</fullName>
    </submittedName>
</protein>
<dbReference type="EMBL" id="MG702567">
    <property type="protein sequence ID" value="AUO15134.1"/>
    <property type="molecule type" value="Genomic_DNA"/>
</dbReference>
<organism evidence="1">
    <name type="scientific">White spot syndrome virus</name>
    <dbReference type="NCBI Taxonomy" id="342409"/>
    <lineage>
        <taxon>Viruses</taxon>
        <taxon>Viruses incertae sedis</taxon>
        <taxon>Naldaviricetes</taxon>
        <taxon>Nimaviridae</taxon>
        <taxon>Whispovirus</taxon>
    </lineage>
</organism>
<sequence>MATFTEQDHKNAFLYANEKLRQERIYRLKMSEPSVYAFIDIKEIENGWEKEFGF</sequence>